<protein>
    <submittedName>
        <fullName evidence="2">Uncharacterized protein</fullName>
    </submittedName>
</protein>
<evidence type="ECO:0000256" key="1">
    <source>
        <dbReference type="SAM" id="MobiDB-lite"/>
    </source>
</evidence>
<dbReference type="EMBL" id="JWZT01000570">
    <property type="protein sequence ID" value="KII74004.1"/>
    <property type="molecule type" value="Genomic_DNA"/>
</dbReference>
<organism evidence="2 3">
    <name type="scientific">Thelohanellus kitauei</name>
    <name type="common">Myxosporean</name>
    <dbReference type="NCBI Taxonomy" id="669202"/>
    <lineage>
        <taxon>Eukaryota</taxon>
        <taxon>Metazoa</taxon>
        <taxon>Cnidaria</taxon>
        <taxon>Myxozoa</taxon>
        <taxon>Myxosporea</taxon>
        <taxon>Bivalvulida</taxon>
        <taxon>Platysporina</taxon>
        <taxon>Myxobolidae</taxon>
        <taxon>Thelohanellus</taxon>
    </lineage>
</organism>
<feature type="region of interest" description="Disordered" evidence="1">
    <location>
        <begin position="51"/>
        <end position="76"/>
    </location>
</feature>
<accession>A0A0C2J865</accession>
<dbReference type="AlphaFoldDB" id="A0A0C2J865"/>
<comment type="caution">
    <text evidence="2">The sequence shown here is derived from an EMBL/GenBank/DDBJ whole genome shotgun (WGS) entry which is preliminary data.</text>
</comment>
<evidence type="ECO:0000313" key="2">
    <source>
        <dbReference type="EMBL" id="KII74004.1"/>
    </source>
</evidence>
<sequence>MMRDENHHINIHLEVMTRVEKTIVSVGIMQPHTINPNAESLIVIIDLVVGNDSLTPRSPPRSERYQGKEYYPPDDYSRPRVDDGIYVYYLISYKIQYSCRIYRRT</sequence>
<dbReference type="Proteomes" id="UP000031668">
    <property type="component" value="Unassembled WGS sequence"/>
</dbReference>
<proteinExistence type="predicted"/>
<reference evidence="2 3" key="1">
    <citation type="journal article" date="2014" name="Genome Biol. Evol.">
        <title>The genome of the myxosporean Thelohanellus kitauei shows adaptations to nutrient acquisition within its fish host.</title>
        <authorList>
            <person name="Yang Y."/>
            <person name="Xiong J."/>
            <person name="Zhou Z."/>
            <person name="Huo F."/>
            <person name="Miao W."/>
            <person name="Ran C."/>
            <person name="Liu Y."/>
            <person name="Zhang J."/>
            <person name="Feng J."/>
            <person name="Wang M."/>
            <person name="Wang M."/>
            <person name="Wang L."/>
            <person name="Yao B."/>
        </authorList>
    </citation>
    <scope>NUCLEOTIDE SEQUENCE [LARGE SCALE GENOMIC DNA]</scope>
    <source>
        <strain evidence="2">Wuqing</strain>
    </source>
</reference>
<name>A0A0C2J865_THEKT</name>
<evidence type="ECO:0000313" key="3">
    <source>
        <dbReference type="Proteomes" id="UP000031668"/>
    </source>
</evidence>
<keyword evidence="3" id="KW-1185">Reference proteome</keyword>
<gene>
    <name evidence="2" type="ORF">RF11_04147</name>
</gene>